<keyword evidence="2" id="KW-1133">Transmembrane helix</keyword>
<dbReference type="EMBL" id="JAAVJD010000331">
    <property type="protein sequence ID" value="NJQ08534.1"/>
    <property type="molecule type" value="Genomic_DNA"/>
</dbReference>
<keyword evidence="4" id="KW-1185">Reference proteome</keyword>
<feature type="region of interest" description="Disordered" evidence="1">
    <location>
        <begin position="1"/>
        <end position="50"/>
    </location>
</feature>
<accession>A0A7X6I1N3</accession>
<keyword evidence="2" id="KW-0812">Transmembrane</keyword>
<name>A0A7X6I1N3_9ACTN</name>
<feature type="region of interest" description="Disordered" evidence="1">
    <location>
        <begin position="80"/>
        <end position="119"/>
    </location>
</feature>
<reference evidence="3 4" key="1">
    <citation type="submission" date="2020-03" db="EMBL/GenBank/DDBJ databases">
        <title>Draft genome of Streptomyces sp. ventii, isolated from the Axial Seamount in the Pacific Ocean, and resequencing of the two type strains Streptomyces lonarensis strain NCL 716 and Streptomyces bohaiensis strain 11A07.</title>
        <authorList>
            <person name="Loughran R.M."/>
            <person name="Pfannmuller K.M."/>
            <person name="Wasson B.J."/>
            <person name="Deadmond M.C."/>
            <person name="Paddock B.E."/>
            <person name="Koyack M.J."/>
            <person name="Gallegos D.A."/>
            <person name="Mitchell E.A."/>
            <person name="Ushijima B."/>
            <person name="Saw J.H."/>
            <person name="Mcphail K.L."/>
            <person name="Videau P."/>
        </authorList>
    </citation>
    <scope>NUCLEOTIDE SEQUENCE [LARGE SCALE GENOMIC DNA]</scope>
    <source>
        <strain evidence="3 4">NCL716</strain>
    </source>
</reference>
<gene>
    <name evidence="3" type="ORF">HCN56_23900</name>
</gene>
<proteinExistence type="predicted"/>
<dbReference type="Proteomes" id="UP000578686">
    <property type="component" value="Unassembled WGS sequence"/>
</dbReference>
<sequence length="351" mass="36023">MLTTQPASAAPGHGGGGAGSGNDFGADTPPPGTPPPGFGAPGAAAPEPRRGGRTALPWVVGGALTALAVLGGFIAVNLGGKDADDGRSGAGSGAGSSEGGGDEVDSGRGPAVGGGDVPREYLGAWEGEVLLDGDSIGARQRVEVRPGREGETITSMWWVLPEVMCVSDGELASTEDGLTLDVTLRDEVSQFGSGCVADQEQHLRAEDGKLFWSYEPDGLTAELEPAPVESGEHAVPPEQVGVWEPDEDYGEGIGVRVEIVRAKVGEPAVTWEMTVGDVACTWVHDVVAGDPDDDLMVTGPSRVIDESDAGACSDVYLNSLSIETEDDDQIEITPLVGSYGSEDPADFVRVD</sequence>
<organism evidence="3 4">
    <name type="scientific">Streptomyces lonarensis</name>
    <dbReference type="NCBI Taxonomy" id="700599"/>
    <lineage>
        <taxon>Bacteria</taxon>
        <taxon>Bacillati</taxon>
        <taxon>Actinomycetota</taxon>
        <taxon>Actinomycetes</taxon>
        <taxon>Kitasatosporales</taxon>
        <taxon>Streptomycetaceae</taxon>
        <taxon>Streptomyces</taxon>
    </lineage>
</organism>
<comment type="caution">
    <text evidence="3">The sequence shown here is derived from an EMBL/GenBank/DDBJ whole genome shotgun (WGS) entry which is preliminary data.</text>
</comment>
<feature type="compositionally biased region" description="Gly residues" evidence="1">
    <location>
        <begin position="88"/>
        <end position="99"/>
    </location>
</feature>
<evidence type="ECO:0000313" key="4">
    <source>
        <dbReference type="Proteomes" id="UP000578686"/>
    </source>
</evidence>
<feature type="transmembrane region" description="Helical" evidence="2">
    <location>
        <begin position="55"/>
        <end position="78"/>
    </location>
</feature>
<protein>
    <submittedName>
        <fullName evidence="3">Uncharacterized protein</fullName>
    </submittedName>
</protein>
<dbReference type="AlphaFoldDB" id="A0A7X6I1N3"/>
<evidence type="ECO:0000256" key="2">
    <source>
        <dbReference type="SAM" id="Phobius"/>
    </source>
</evidence>
<keyword evidence="2" id="KW-0472">Membrane</keyword>
<feature type="compositionally biased region" description="Gly residues" evidence="1">
    <location>
        <begin position="12"/>
        <end position="22"/>
    </location>
</feature>
<feature type="compositionally biased region" description="Low complexity" evidence="1">
    <location>
        <begin position="1"/>
        <end position="11"/>
    </location>
</feature>
<evidence type="ECO:0000313" key="3">
    <source>
        <dbReference type="EMBL" id="NJQ08534.1"/>
    </source>
</evidence>
<feature type="compositionally biased region" description="Pro residues" evidence="1">
    <location>
        <begin position="28"/>
        <end position="38"/>
    </location>
</feature>
<evidence type="ECO:0000256" key="1">
    <source>
        <dbReference type="SAM" id="MobiDB-lite"/>
    </source>
</evidence>